<comment type="catalytic activity">
    <reaction evidence="13">
        <text>L-cysteine(out) + L-arginine(in) = L-cysteine(in) + L-arginine(out)</text>
        <dbReference type="Rhea" id="RHEA:71071"/>
        <dbReference type="ChEBI" id="CHEBI:32682"/>
        <dbReference type="ChEBI" id="CHEBI:35235"/>
    </reaction>
    <physiologicalReaction direction="left-to-right" evidence="13">
        <dbReference type="Rhea" id="RHEA:71072"/>
    </physiologicalReaction>
</comment>
<feature type="transmembrane region" description="Helical" evidence="19">
    <location>
        <begin position="21"/>
        <end position="41"/>
    </location>
</feature>
<keyword evidence="9" id="KW-1015">Disulfide bond</keyword>
<dbReference type="PIRSF" id="PIRSF006060">
    <property type="entry name" value="AA_transporter"/>
    <property type="match status" value="1"/>
</dbReference>
<evidence type="ECO:0000256" key="7">
    <source>
        <dbReference type="ARBA" id="ARBA00022989"/>
    </source>
</evidence>
<feature type="transmembrane region" description="Helical" evidence="19">
    <location>
        <begin position="303"/>
        <end position="325"/>
    </location>
</feature>
<feature type="transmembrane region" description="Helical" evidence="19">
    <location>
        <begin position="404"/>
        <end position="423"/>
    </location>
</feature>
<dbReference type="AlphaFoldDB" id="F6TF65"/>
<proteinExistence type="inferred from homology"/>
<dbReference type="Bgee" id="ENSMODG00000009775">
    <property type="expression patterns" value="Expressed in liver and 12 other cell types or tissues"/>
</dbReference>
<dbReference type="PROSITE" id="PS51257">
    <property type="entry name" value="PROKAR_LIPOPROTEIN"/>
    <property type="match status" value="1"/>
</dbReference>
<dbReference type="InParanoid" id="F6TF65"/>
<dbReference type="GO" id="GO:0016324">
    <property type="term" value="C:apical plasma membrane"/>
    <property type="evidence" value="ECO:0007669"/>
    <property type="project" value="UniProtKB-SubCell"/>
</dbReference>
<evidence type="ECO:0000256" key="18">
    <source>
        <dbReference type="ARBA" id="ARBA00093193"/>
    </source>
</evidence>
<evidence type="ECO:0000313" key="20">
    <source>
        <dbReference type="Ensembl" id="ENSMODP00000012217.3"/>
    </source>
</evidence>
<evidence type="ECO:0000256" key="16">
    <source>
        <dbReference type="ARBA" id="ARBA00079910"/>
    </source>
</evidence>
<reference evidence="20" key="2">
    <citation type="submission" date="2025-08" db="UniProtKB">
        <authorList>
            <consortium name="Ensembl"/>
        </authorList>
    </citation>
    <scope>IDENTIFICATION</scope>
</reference>
<dbReference type="PANTHER" id="PTHR11785">
    <property type="entry name" value="AMINO ACID TRANSPORTER"/>
    <property type="match status" value="1"/>
</dbReference>
<reference evidence="20 21" key="1">
    <citation type="journal article" date="2007" name="Nature">
        <title>Genome of the marsupial Monodelphis domestica reveals innovation in non-coding sequences.</title>
        <authorList>
            <person name="Mikkelsen T.S."/>
            <person name="Wakefield M.J."/>
            <person name="Aken B."/>
            <person name="Amemiya C.T."/>
            <person name="Chang J.L."/>
            <person name="Duke S."/>
            <person name="Garber M."/>
            <person name="Gentles A.J."/>
            <person name="Goodstadt L."/>
            <person name="Heger A."/>
            <person name="Jurka J."/>
            <person name="Kamal M."/>
            <person name="Mauceli E."/>
            <person name="Searle S.M."/>
            <person name="Sharpe T."/>
            <person name="Baker M.L."/>
            <person name="Batzer M.A."/>
            <person name="Benos P.V."/>
            <person name="Belov K."/>
            <person name="Clamp M."/>
            <person name="Cook A."/>
            <person name="Cuff J."/>
            <person name="Das R."/>
            <person name="Davidow L."/>
            <person name="Deakin J.E."/>
            <person name="Fazzari M.J."/>
            <person name="Glass J.L."/>
            <person name="Grabherr M."/>
            <person name="Greally J.M."/>
            <person name="Gu W."/>
            <person name="Hore T.A."/>
            <person name="Huttley G.A."/>
            <person name="Kleber M."/>
            <person name="Jirtle R.L."/>
            <person name="Koina E."/>
            <person name="Lee J.T."/>
            <person name="Mahony S."/>
            <person name="Marra M.A."/>
            <person name="Miller R.D."/>
            <person name="Nicholls R.D."/>
            <person name="Oda M."/>
            <person name="Papenfuss A.T."/>
            <person name="Parra Z.E."/>
            <person name="Pollock D.D."/>
            <person name="Ray D.A."/>
            <person name="Schein J.E."/>
            <person name="Speed T.P."/>
            <person name="Thompson K."/>
            <person name="VandeBerg J.L."/>
            <person name="Wade C.M."/>
            <person name="Walker J.A."/>
            <person name="Waters P.D."/>
            <person name="Webber C."/>
            <person name="Weidman J.R."/>
            <person name="Xie X."/>
            <person name="Zody M.C."/>
            <person name="Baldwin J."/>
            <person name="Abdouelleil A."/>
            <person name="Abdulkadir J."/>
            <person name="Abebe A."/>
            <person name="Abera B."/>
            <person name="Abreu J."/>
            <person name="Acer S.C."/>
            <person name="Aftuck L."/>
            <person name="Alexander A."/>
            <person name="An P."/>
            <person name="Anderson E."/>
            <person name="Anderson S."/>
            <person name="Arachi H."/>
            <person name="Azer M."/>
            <person name="Bachantsang P."/>
            <person name="Barry A."/>
            <person name="Bayul T."/>
            <person name="Berlin A."/>
            <person name="Bessette D."/>
            <person name="Bloom T."/>
            <person name="Bloom T."/>
            <person name="Boguslavskiy L."/>
            <person name="Bonnet C."/>
            <person name="Boukhgalter B."/>
            <person name="Bourzgui I."/>
            <person name="Brown A."/>
            <person name="Cahill P."/>
            <person name="Channer S."/>
            <person name="Cheshatsang Y."/>
            <person name="Chuda L."/>
            <person name="Citroen M."/>
            <person name="Collymore A."/>
            <person name="Cooke P."/>
            <person name="Costello M."/>
            <person name="D'Aco K."/>
            <person name="Daza R."/>
            <person name="De Haan G."/>
            <person name="DeGray S."/>
            <person name="DeMaso C."/>
            <person name="Dhargay N."/>
            <person name="Dooley K."/>
            <person name="Dooley E."/>
            <person name="Doricent M."/>
            <person name="Dorje P."/>
            <person name="Dorjee K."/>
            <person name="Dupes A."/>
            <person name="Elong R."/>
            <person name="Falk J."/>
            <person name="Farina A."/>
            <person name="Faro S."/>
            <person name="Ferguson D."/>
            <person name="Fisher S."/>
            <person name="Foley C.D."/>
            <person name="Franke A."/>
            <person name="Friedrich D."/>
            <person name="Gadbois L."/>
            <person name="Gearin G."/>
            <person name="Gearin C.R."/>
            <person name="Giannoukos G."/>
            <person name="Goode T."/>
            <person name="Graham J."/>
            <person name="Grandbois E."/>
            <person name="Grewal S."/>
            <person name="Gyaltsen K."/>
            <person name="Hafez N."/>
            <person name="Hagos B."/>
            <person name="Hall J."/>
            <person name="Henson C."/>
            <person name="Hollinger A."/>
            <person name="Honan T."/>
            <person name="Huard M.D."/>
            <person name="Hughes L."/>
            <person name="Hurhula B."/>
            <person name="Husby M.E."/>
            <person name="Kamat A."/>
            <person name="Kanga B."/>
            <person name="Kashin S."/>
            <person name="Khazanovich D."/>
            <person name="Kisner P."/>
            <person name="Lance K."/>
            <person name="Lara M."/>
            <person name="Lee W."/>
            <person name="Lennon N."/>
            <person name="Letendre F."/>
            <person name="LeVine R."/>
            <person name="Lipovsky A."/>
            <person name="Liu X."/>
            <person name="Liu J."/>
            <person name="Liu S."/>
            <person name="Lokyitsang T."/>
            <person name="Lokyitsang Y."/>
            <person name="Lubonja R."/>
            <person name="Lui A."/>
            <person name="MacDonald P."/>
            <person name="Magnisalis V."/>
            <person name="Maru K."/>
            <person name="Matthews C."/>
            <person name="McCusker W."/>
            <person name="McDonough S."/>
            <person name="Mehta T."/>
            <person name="Meldrim J."/>
            <person name="Meneus L."/>
            <person name="Mihai O."/>
            <person name="Mihalev A."/>
            <person name="Mihova T."/>
            <person name="Mittelman R."/>
            <person name="Mlenga V."/>
            <person name="Montmayeur A."/>
            <person name="Mulrain L."/>
            <person name="Navidi A."/>
            <person name="Naylor J."/>
            <person name="Negash T."/>
            <person name="Nguyen T."/>
            <person name="Nguyen N."/>
            <person name="Nicol R."/>
            <person name="Norbu C."/>
            <person name="Norbu N."/>
            <person name="Novod N."/>
            <person name="O'Neill B."/>
            <person name="Osman S."/>
            <person name="Markiewicz E."/>
            <person name="Oyono O.L."/>
            <person name="Patti C."/>
            <person name="Phunkhang P."/>
            <person name="Pierre F."/>
            <person name="Priest M."/>
            <person name="Raghuraman S."/>
            <person name="Rege F."/>
            <person name="Reyes R."/>
            <person name="Rise C."/>
            <person name="Rogov P."/>
            <person name="Ross K."/>
            <person name="Ryan E."/>
            <person name="Settipalli S."/>
            <person name="Shea T."/>
            <person name="Sherpa N."/>
            <person name="Shi L."/>
            <person name="Shih D."/>
            <person name="Sparrow T."/>
            <person name="Spaulding J."/>
            <person name="Stalker J."/>
            <person name="Stange-Thomann N."/>
            <person name="Stavropoulos S."/>
            <person name="Stone C."/>
            <person name="Strader C."/>
            <person name="Tesfaye S."/>
            <person name="Thomson T."/>
            <person name="Thoulutsang Y."/>
            <person name="Thoulutsang D."/>
            <person name="Topham K."/>
            <person name="Topping I."/>
            <person name="Tsamla T."/>
            <person name="Vassiliev H."/>
            <person name="Vo A."/>
            <person name="Wangchuk T."/>
            <person name="Wangdi T."/>
            <person name="Weiand M."/>
            <person name="Wilkinson J."/>
            <person name="Wilson A."/>
            <person name="Yadav S."/>
            <person name="Young G."/>
            <person name="Yu Q."/>
            <person name="Zembek L."/>
            <person name="Zhong D."/>
            <person name="Zimmer A."/>
            <person name="Zwirko Z."/>
            <person name="Jaffe D.B."/>
            <person name="Alvarez P."/>
            <person name="Brockman W."/>
            <person name="Butler J."/>
            <person name="Chin C."/>
            <person name="Gnerre S."/>
            <person name="MacCallum I."/>
            <person name="Graves J.A."/>
            <person name="Ponting C.P."/>
            <person name="Breen M."/>
            <person name="Samollow P.B."/>
            <person name="Lander E.S."/>
            <person name="Lindblad-Toh K."/>
        </authorList>
    </citation>
    <scope>NUCLEOTIDE SEQUENCE [LARGE SCALE GENOMIC DNA]</scope>
</reference>
<dbReference type="Pfam" id="PF13520">
    <property type="entry name" value="AA_permease_2"/>
    <property type="match status" value="1"/>
</dbReference>
<comment type="catalytic activity">
    <reaction evidence="12">
        <text>L-histidine(out) + L-arginine(in) = L-histidine(in) + L-arginine(out)</text>
        <dbReference type="Rhea" id="RHEA:71063"/>
        <dbReference type="ChEBI" id="CHEBI:32682"/>
        <dbReference type="ChEBI" id="CHEBI:57595"/>
    </reaction>
    <physiologicalReaction direction="left-to-right" evidence="12">
        <dbReference type="Rhea" id="RHEA:71064"/>
    </physiologicalReaction>
</comment>
<comment type="catalytic activity">
    <reaction evidence="10">
        <text>L-lysine(out) + L-arginine(in) = L-lysine(in) + L-arginine(out)</text>
        <dbReference type="Rhea" id="RHEA:70827"/>
        <dbReference type="ChEBI" id="CHEBI:32551"/>
        <dbReference type="ChEBI" id="CHEBI:32682"/>
    </reaction>
    <physiologicalReaction direction="left-to-right" evidence="10">
        <dbReference type="Rhea" id="RHEA:70828"/>
    </physiologicalReaction>
</comment>
<keyword evidence="3" id="KW-0813">Transport</keyword>
<name>F6TF65_MONDO</name>
<comment type="catalytic activity">
    <reaction evidence="14">
        <text>L-leucine(out) + L-arginine(in) = L-leucine(in) + L-arginine(out)</text>
        <dbReference type="Rhea" id="RHEA:71059"/>
        <dbReference type="ChEBI" id="CHEBI:32682"/>
        <dbReference type="ChEBI" id="CHEBI:57427"/>
    </reaction>
    <physiologicalReaction direction="left-to-right" evidence="14">
        <dbReference type="Rhea" id="RHEA:71060"/>
    </physiologicalReaction>
</comment>
<dbReference type="HOGENOM" id="CLU_007946_3_0_1"/>
<dbReference type="Proteomes" id="UP000002280">
    <property type="component" value="Chromosome 1"/>
</dbReference>
<comment type="catalytic activity">
    <reaction evidence="11">
        <text>L-cystine(out) + L-arginine(in) = L-cystine(in) + L-arginine(out)</text>
        <dbReference type="Rhea" id="RHEA:71075"/>
        <dbReference type="ChEBI" id="CHEBI:32682"/>
        <dbReference type="ChEBI" id="CHEBI:35491"/>
    </reaction>
    <physiologicalReaction direction="left-to-right" evidence="11">
        <dbReference type="Rhea" id="RHEA:71076"/>
    </physiologicalReaction>
</comment>
<dbReference type="GO" id="GO:0003333">
    <property type="term" value="P:amino acid transmembrane transport"/>
    <property type="evidence" value="ECO:0000318"/>
    <property type="project" value="GO_Central"/>
</dbReference>
<evidence type="ECO:0000256" key="9">
    <source>
        <dbReference type="ARBA" id="ARBA00023157"/>
    </source>
</evidence>
<evidence type="ECO:0000256" key="17">
    <source>
        <dbReference type="ARBA" id="ARBA00083296"/>
    </source>
</evidence>
<evidence type="ECO:0000256" key="4">
    <source>
        <dbReference type="ARBA" id="ARBA00022475"/>
    </source>
</evidence>
<comment type="similarity">
    <text evidence="2">Belongs to the amino acid-polyamine-organocation (APC) superfamily.</text>
</comment>
<dbReference type="Gene3D" id="1.20.1740.10">
    <property type="entry name" value="Amino acid/polyamine transporter I"/>
    <property type="match status" value="1"/>
</dbReference>
<evidence type="ECO:0000256" key="8">
    <source>
        <dbReference type="ARBA" id="ARBA00023136"/>
    </source>
</evidence>
<evidence type="ECO:0000256" key="11">
    <source>
        <dbReference type="ARBA" id="ARBA00051814"/>
    </source>
</evidence>
<protein>
    <recommendedName>
        <fullName evidence="15">b(0,+)-type amino acid transporter 1</fullName>
    </recommendedName>
    <alternativeName>
        <fullName evidence="16">Glycoprotein-associated amino acid transporter b0,+AT1</fullName>
    </alternativeName>
    <alternativeName>
        <fullName evidence="17">Solute carrier family 7 member 9</fullName>
    </alternativeName>
</protein>
<dbReference type="InterPro" id="IPR050598">
    <property type="entry name" value="AminoAcid_Transporter"/>
</dbReference>
<keyword evidence="4" id="KW-1003">Cell membrane</keyword>
<evidence type="ECO:0000256" key="3">
    <source>
        <dbReference type="ARBA" id="ARBA00022448"/>
    </source>
</evidence>
<evidence type="ECO:0000256" key="12">
    <source>
        <dbReference type="ARBA" id="ARBA00051835"/>
    </source>
</evidence>
<keyword evidence="5" id="KW-0597">Phosphoprotein</keyword>
<feature type="transmembrane region" description="Helical" evidence="19">
    <location>
        <begin position="346"/>
        <end position="367"/>
    </location>
</feature>
<evidence type="ECO:0000313" key="21">
    <source>
        <dbReference type="Proteomes" id="UP000002280"/>
    </source>
</evidence>
<evidence type="ECO:0000256" key="14">
    <source>
        <dbReference type="ARBA" id="ARBA00052732"/>
    </source>
</evidence>
<comment type="subcellular location">
    <subcellularLocation>
        <location evidence="1">Apical cell membrane</location>
        <topology evidence="1">Multi-pass membrane protein</topology>
    </subcellularLocation>
</comment>
<feature type="transmembrane region" description="Helical" evidence="19">
    <location>
        <begin position="373"/>
        <end position="392"/>
    </location>
</feature>
<keyword evidence="8 19" id="KW-0472">Membrane</keyword>
<dbReference type="PANTHER" id="PTHR11785:SF340">
    <property type="entry name" value="AROMATIC-PREFERRING AMINO ACID TRANSPORTER"/>
    <property type="match status" value="1"/>
</dbReference>
<keyword evidence="7 19" id="KW-1133">Transmembrane helix</keyword>
<dbReference type="STRING" id="13616.ENSMODP00000012217"/>
<dbReference type="GO" id="GO:0015179">
    <property type="term" value="F:L-amino acid transmembrane transporter activity"/>
    <property type="evidence" value="ECO:0000318"/>
    <property type="project" value="GO_Central"/>
</dbReference>
<dbReference type="OMA" id="WVSARYT"/>
<feature type="transmembrane region" description="Helical" evidence="19">
    <location>
        <begin position="131"/>
        <end position="156"/>
    </location>
</feature>
<evidence type="ECO:0000256" key="13">
    <source>
        <dbReference type="ARBA" id="ARBA00052179"/>
    </source>
</evidence>
<dbReference type="GeneTree" id="ENSGT00940000162520"/>
<feature type="transmembrane region" description="Helical" evidence="19">
    <location>
        <begin position="89"/>
        <end position="111"/>
    </location>
</feature>
<keyword evidence="6 19" id="KW-0812">Transmembrane</keyword>
<keyword evidence="21" id="KW-1185">Reference proteome</keyword>
<evidence type="ECO:0000256" key="15">
    <source>
        <dbReference type="ARBA" id="ARBA00074336"/>
    </source>
</evidence>
<evidence type="ECO:0000256" key="19">
    <source>
        <dbReference type="SAM" id="Phobius"/>
    </source>
</evidence>
<sequence>MREEESAGDAEPTKLQLRRELGLASSVSLIAGCMIGSGIFMNPQQVIYQMGSPGGSLLIWAACGLLALLGALSYAELGTLIPESGGDYIYILRTLGALPGFLVIYVSTLLLRPAGIAAMSLSFAEYMVAPFYPGCPALPAVAIKCVAAICILVLALVNCWSVRLAAGLMNVCTVAKVLALLVITGGGLWVLGQGRAGDALQNAFAGTSQQLGSISIAFYQGLWSFNVWNNLNLVTEELQNSSKNLVRAVVVSIPLVTGLYILVNLSYMVVMSPSDIRDSGALAISWGNQVLGAWAWLVPVSVALSTFGSVNGAFFGGSRVCYVAAREGHMPAILSMAHIQRLTPSPALTFTAVVALIMVVPGNFSSIVNFCSFVLWMIHGATMGCLLYLRVWKKDQPRSYKVPILIPIIVLLASIYLILAPIIDQPQMEFLYVFLFVLSGFLVYFPMVYCRYQPPLLKVVTAQLQLLLEVAPTRKNVD</sequence>
<feature type="transmembrane region" description="Helical" evidence="19">
    <location>
        <begin position="168"/>
        <end position="191"/>
    </location>
</feature>
<dbReference type="eggNOG" id="KOG1287">
    <property type="taxonomic scope" value="Eukaryota"/>
</dbReference>
<dbReference type="FunFam" id="1.20.1740.10:FF:000015">
    <property type="entry name" value="B(0,+)-type amino acid transporter 1"/>
    <property type="match status" value="1"/>
</dbReference>
<dbReference type="GeneID" id="100015002"/>
<feature type="transmembrane region" description="Helical" evidence="19">
    <location>
        <begin position="429"/>
        <end position="449"/>
    </location>
</feature>
<evidence type="ECO:0000256" key="5">
    <source>
        <dbReference type="ARBA" id="ARBA00022553"/>
    </source>
</evidence>
<evidence type="ECO:0000256" key="2">
    <source>
        <dbReference type="ARBA" id="ARBA00009523"/>
    </source>
</evidence>
<feature type="transmembrane region" description="Helical" evidence="19">
    <location>
        <begin position="57"/>
        <end position="77"/>
    </location>
</feature>
<evidence type="ECO:0000256" key="10">
    <source>
        <dbReference type="ARBA" id="ARBA00051323"/>
    </source>
</evidence>
<feature type="transmembrane region" description="Helical" evidence="19">
    <location>
        <begin position="245"/>
        <end position="267"/>
    </location>
</feature>
<dbReference type="Ensembl" id="ENSMODT00000012442.3">
    <property type="protein sequence ID" value="ENSMODP00000012217.3"/>
    <property type="gene ID" value="ENSMODG00000009775.3"/>
</dbReference>
<dbReference type="KEGG" id="mdo:100015002"/>
<organism evidence="20 21">
    <name type="scientific">Monodelphis domestica</name>
    <name type="common">Gray short-tailed opossum</name>
    <dbReference type="NCBI Taxonomy" id="13616"/>
    <lineage>
        <taxon>Eukaryota</taxon>
        <taxon>Metazoa</taxon>
        <taxon>Chordata</taxon>
        <taxon>Craniata</taxon>
        <taxon>Vertebrata</taxon>
        <taxon>Euteleostomi</taxon>
        <taxon>Mammalia</taxon>
        <taxon>Metatheria</taxon>
        <taxon>Didelphimorphia</taxon>
        <taxon>Didelphidae</taxon>
        <taxon>Monodelphis</taxon>
    </lineage>
</organism>
<dbReference type="OrthoDB" id="5982228at2759"/>
<evidence type="ECO:0000256" key="6">
    <source>
        <dbReference type="ARBA" id="ARBA00022692"/>
    </source>
</evidence>
<accession>F6TF65</accession>
<evidence type="ECO:0000256" key="1">
    <source>
        <dbReference type="ARBA" id="ARBA00004424"/>
    </source>
</evidence>
<reference evidence="20" key="3">
    <citation type="submission" date="2025-09" db="UniProtKB">
        <authorList>
            <consortium name="Ensembl"/>
        </authorList>
    </citation>
    <scope>IDENTIFICATION</scope>
</reference>
<dbReference type="InterPro" id="IPR002293">
    <property type="entry name" value="AA/rel_permease1"/>
</dbReference>
<comment type="catalytic activity">
    <reaction evidence="18">
        <text>L-phenylalanine(out) + L-arginine(in) = L-phenylalanine(in) + L-arginine(out)</text>
        <dbReference type="Rhea" id="RHEA:71067"/>
        <dbReference type="ChEBI" id="CHEBI:32682"/>
        <dbReference type="ChEBI" id="CHEBI:58095"/>
    </reaction>
    <physiologicalReaction direction="left-to-right" evidence="18">
        <dbReference type="Rhea" id="RHEA:71068"/>
    </physiologicalReaction>
</comment>